<feature type="non-terminal residue" evidence="1">
    <location>
        <position position="1"/>
    </location>
</feature>
<proteinExistence type="predicted"/>
<evidence type="ECO:0000313" key="1">
    <source>
        <dbReference type="EMBL" id="MDX5038836.1"/>
    </source>
</evidence>
<accession>A0AAW9DIA5</accession>
<name>A0AAW9DIA5_STRSU</name>
<sequence length="305" mass="35419">SMVYNLKSSLREVFEYKYYLVVPLKSIHVSVDLKSVLNQSYQTVRNKALSYFGFGEALPVNWYDKYKNQKEVLDNAVSLLEARPLDTEENIFINRLQYLRGMEYEKDFEIEMVESSIENLDDVNVEFEHVNVMKLSNFDKASYIAMLPLDKLPENVSYIHLQEEIQTLPFPVEVSYLTQFSLPKGVFSLLGKATRARQRLKNTMEEADETDTVQKTSVIRSRFLLEDIQERFDEDEPMVSYLNTLIITGESIEDIKSRFEILSSHLNQMGIGVVRANADQLYLFYKNMIGNVLDTADKNFIQSMT</sequence>
<dbReference type="EMBL" id="JAWWZK010000098">
    <property type="protein sequence ID" value="MDX5038836.1"/>
    <property type="molecule type" value="Genomic_DNA"/>
</dbReference>
<dbReference type="Proteomes" id="UP001270004">
    <property type="component" value="Unassembled WGS sequence"/>
</dbReference>
<evidence type="ECO:0000313" key="2">
    <source>
        <dbReference type="Proteomes" id="UP001270004"/>
    </source>
</evidence>
<feature type="non-terminal residue" evidence="1">
    <location>
        <position position="305"/>
    </location>
</feature>
<protein>
    <submittedName>
        <fullName evidence="1">Conjugal transfer protein</fullName>
    </submittedName>
</protein>
<organism evidence="1 2">
    <name type="scientific">Streptococcus suis</name>
    <dbReference type="NCBI Taxonomy" id="1307"/>
    <lineage>
        <taxon>Bacteria</taxon>
        <taxon>Bacillati</taxon>
        <taxon>Bacillota</taxon>
        <taxon>Bacilli</taxon>
        <taxon>Lactobacillales</taxon>
        <taxon>Streptococcaceae</taxon>
        <taxon>Streptococcus</taxon>
    </lineage>
</organism>
<dbReference type="AlphaFoldDB" id="A0AAW9DIA5"/>
<reference evidence="1" key="1">
    <citation type="submission" date="2023-11" db="EMBL/GenBank/DDBJ databases">
        <title>Antimicrobial resistance in invasive Streptococcus suis isolated in Spain and the associated genetic mechanisms.</title>
        <authorList>
            <person name="Uruen C."/>
            <person name="Arenas J.A."/>
        </authorList>
    </citation>
    <scope>NUCLEOTIDE SEQUENCE</scope>
    <source>
        <strain evidence="1">Ss_70</strain>
    </source>
</reference>
<comment type="caution">
    <text evidence="1">The sequence shown here is derived from an EMBL/GenBank/DDBJ whole genome shotgun (WGS) entry which is preliminary data.</text>
</comment>
<gene>
    <name evidence="1" type="ORF">SHY70_11235</name>
</gene>